<dbReference type="PANTHER" id="PTHR42709:SF11">
    <property type="entry name" value="DEDA FAMILY PROTEIN"/>
    <property type="match status" value="1"/>
</dbReference>
<feature type="transmembrane region" description="Helical" evidence="1">
    <location>
        <begin position="171"/>
        <end position="189"/>
    </location>
</feature>
<sequence>MLRRFYDWMMSYSAHPRANWVLAGVSFTESSFFPLPPDPLYLAMLMANRERTWHLATLCTISSVLGGLLGYYIGYTLFETIGEWIIHTYKLEESFLRLKSGFQQWGFWLVALKGLTPVPYKIVTITSGVVHLNLFTFMIASLIARGFRFFLLAGLFWYYGPAIRDCIEKNLLLMTSLALGALVGGYWLITQF</sequence>
<evidence type="ECO:0000256" key="1">
    <source>
        <dbReference type="SAM" id="Phobius"/>
    </source>
</evidence>
<gene>
    <name evidence="3" type="ORF">Cva_00737</name>
</gene>
<dbReference type="Proteomes" id="UP000036771">
    <property type="component" value="Unassembled WGS sequence"/>
</dbReference>
<dbReference type="STRING" id="1629334.Cva_00737"/>
<dbReference type="InterPro" id="IPR051311">
    <property type="entry name" value="DedA_domain"/>
</dbReference>
<evidence type="ECO:0000259" key="2">
    <source>
        <dbReference type="Pfam" id="PF09335"/>
    </source>
</evidence>
<dbReference type="InterPro" id="IPR032816">
    <property type="entry name" value="VTT_dom"/>
</dbReference>
<protein>
    <submittedName>
        <fullName evidence="3">SNARE associated Golgi protein</fullName>
    </submittedName>
</protein>
<name>A0A0K8ME00_9PROT</name>
<keyword evidence="1" id="KW-0812">Transmembrane</keyword>
<comment type="caution">
    <text evidence="3">The sequence shown here is derived from an EMBL/GenBank/DDBJ whole genome shotgun (WGS) entry which is preliminary data.</text>
</comment>
<accession>A0A0K8ME00</accession>
<dbReference type="PANTHER" id="PTHR42709">
    <property type="entry name" value="ALKALINE PHOSPHATASE LIKE PROTEIN"/>
    <property type="match status" value="1"/>
</dbReference>
<dbReference type="EMBL" id="BBVC01000023">
    <property type="protein sequence ID" value="GAO98089.1"/>
    <property type="molecule type" value="Genomic_DNA"/>
</dbReference>
<dbReference type="Pfam" id="PF09335">
    <property type="entry name" value="VTT_dom"/>
    <property type="match status" value="1"/>
</dbReference>
<reference evidence="3 4" key="1">
    <citation type="submission" date="2015-03" db="EMBL/GenBank/DDBJ databases">
        <title>Caedibacter varicaedens, whole genome shotgun sequence.</title>
        <authorList>
            <person name="Suzuki H."/>
            <person name="Dapper A.L."/>
            <person name="Gibson A.K."/>
            <person name="Jackson C."/>
            <person name="Lee H."/>
            <person name="Pejaver V.R."/>
            <person name="Doak T."/>
            <person name="Lynch M."/>
        </authorList>
    </citation>
    <scope>NUCLEOTIDE SEQUENCE [LARGE SCALE GENOMIC DNA]</scope>
</reference>
<evidence type="ECO:0000313" key="3">
    <source>
        <dbReference type="EMBL" id="GAO98089.1"/>
    </source>
</evidence>
<organism evidence="3 4">
    <name type="scientific">Caedimonas varicaedens</name>
    <dbReference type="NCBI Taxonomy" id="1629334"/>
    <lineage>
        <taxon>Bacteria</taxon>
        <taxon>Pseudomonadati</taxon>
        <taxon>Pseudomonadota</taxon>
        <taxon>Alphaproteobacteria</taxon>
        <taxon>Holosporales</taxon>
        <taxon>Caedimonadaceae</taxon>
        <taxon>Caedimonas</taxon>
    </lineage>
</organism>
<dbReference type="GO" id="GO:0005886">
    <property type="term" value="C:plasma membrane"/>
    <property type="evidence" value="ECO:0007669"/>
    <property type="project" value="TreeGrafter"/>
</dbReference>
<feature type="domain" description="VTT" evidence="2">
    <location>
        <begin position="52"/>
        <end position="155"/>
    </location>
</feature>
<keyword evidence="1" id="KW-0472">Membrane</keyword>
<dbReference type="OrthoDB" id="9810270at2"/>
<keyword evidence="4" id="KW-1185">Reference proteome</keyword>
<proteinExistence type="predicted"/>
<dbReference type="AlphaFoldDB" id="A0A0K8ME00"/>
<keyword evidence="1" id="KW-1133">Transmembrane helix</keyword>
<feature type="transmembrane region" description="Helical" evidence="1">
    <location>
        <begin position="134"/>
        <end position="159"/>
    </location>
</feature>
<evidence type="ECO:0000313" key="4">
    <source>
        <dbReference type="Proteomes" id="UP000036771"/>
    </source>
</evidence>
<feature type="transmembrane region" description="Helical" evidence="1">
    <location>
        <begin position="53"/>
        <end position="74"/>
    </location>
</feature>